<keyword evidence="2" id="KW-0614">Plasmid</keyword>
<dbReference type="Pfam" id="PF09588">
    <property type="entry name" value="YqaJ"/>
    <property type="match status" value="1"/>
</dbReference>
<dbReference type="NCBIfam" id="TIGR03033">
    <property type="entry name" value="phage_rel_nuc"/>
    <property type="match status" value="1"/>
</dbReference>
<dbReference type="PANTHER" id="PTHR46609">
    <property type="entry name" value="EXONUCLEASE, PHAGE-TYPE/RECB, C-TERMINAL DOMAIN-CONTAINING PROTEIN"/>
    <property type="match status" value="1"/>
</dbReference>
<dbReference type="InterPro" id="IPR019080">
    <property type="entry name" value="YqaJ_viral_recombinase"/>
</dbReference>
<dbReference type="Proteomes" id="UP000034085">
    <property type="component" value="Plasmid"/>
</dbReference>
<dbReference type="InterPro" id="IPR017482">
    <property type="entry name" value="Lambda-type_endonuclease"/>
</dbReference>
<feature type="domain" description="YqaJ viral recombinase" evidence="1">
    <location>
        <begin position="16"/>
        <end position="153"/>
    </location>
</feature>
<name>A0A0F6RIL0_CITAM</name>
<dbReference type="KEGG" id="cama:F384_26490"/>
<evidence type="ECO:0000313" key="2">
    <source>
        <dbReference type="EMBL" id="AKE62120.1"/>
    </source>
</evidence>
<proteinExistence type="predicted"/>
<accession>A0A0F6RIL0</accession>
<gene>
    <name evidence="2" type="ORF">F384_26490</name>
</gene>
<dbReference type="OrthoDB" id="9135654at2"/>
<dbReference type="InterPro" id="IPR011335">
    <property type="entry name" value="Restrct_endonuc-II-like"/>
</dbReference>
<reference evidence="2 3" key="1">
    <citation type="submission" date="2015-03" db="EMBL/GenBank/DDBJ databases">
        <title>Complete genome sequence of Citrobacter amalonaticus Y19.</title>
        <authorList>
            <person name="Park S."/>
        </authorList>
    </citation>
    <scope>NUCLEOTIDE SEQUENCE [LARGE SCALE GENOMIC DNA]</scope>
    <source>
        <strain evidence="2 3">Y19</strain>
        <plasmid evidence="3">Plasmid</plasmid>
    </source>
</reference>
<organism evidence="2 3">
    <name type="scientific">Citrobacter amalonaticus Y19</name>
    <dbReference type="NCBI Taxonomy" id="1261127"/>
    <lineage>
        <taxon>Bacteria</taxon>
        <taxon>Pseudomonadati</taxon>
        <taxon>Pseudomonadota</taxon>
        <taxon>Gammaproteobacteria</taxon>
        <taxon>Enterobacterales</taxon>
        <taxon>Enterobacteriaceae</taxon>
        <taxon>Citrobacter</taxon>
    </lineage>
</organism>
<geneLocation type="plasmid" evidence="2">
    <name>unnamed</name>
</geneLocation>
<dbReference type="RefSeq" id="WP_008786633.1">
    <property type="nucleotide sequence ID" value="NZ_CP011133.1"/>
</dbReference>
<evidence type="ECO:0000259" key="1">
    <source>
        <dbReference type="Pfam" id="PF09588"/>
    </source>
</evidence>
<sequence length="369" mass="42186">MSDIYEVVDVVQGSKDWLEWRKTGVTATCSPILLEEPGATKTPYELYLQYAGLIQAEDLSVIKQVDAGKKLEALARSYCEKEIGQIALPFCVRNKKYPYMIASLDGQFDDGSILEIKNLCESKHLSILQLETKSPEFRYYYWQVQHQLLTTGAPQAYLVFWSATDQTKVFKIMPSEKAFYRVQVACEYFWNRVQTKTAMPFDKEKDILLISDPVIMSHTQGFKLPDDLEARVVDIARQVGTLQQMEKELALKKKQFEEYQNSVNLLIQGLGVSVGFSYNELVRIDGFGFRFLQSRVPEKPSYKRICDKLSIDPKHHPECYGQSSVRNSLSTYEYKSTLTDTVYIPLDDNSVLVSPGAEETDSAQQFVVF</sequence>
<dbReference type="AlphaFoldDB" id="A0A0F6RIL0"/>
<protein>
    <submittedName>
        <fullName evidence="2">DNA recombinase</fullName>
    </submittedName>
</protein>
<dbReference type="HOGENOM" id="CLU_749444_0_0_6"/>
<dbReference type="InterPro" id="IPR051703">
    <property type="entry name" value="NF-kappa-B_Signaling_Reg"/>
</dbReference>
<evidence type="ECO:0000313" key="3">
    <source>
        <dbReference type="Proteomes" id="UP000034085"/>
    </source>
</evidence>
<dbReference type="PANTHER" id="PTHR46609:SF6">
    <property type="entry name" value="EXONUCLEASE, PHAGE-TYPE_RECB, C-TERMINAL DOMAIN-CONTAINING PROTEIN-RELATED"/>
    <property type="match status" value="1"/>
</dbReference>
<dbReference type="EMBL" id="CP011133">
    <property type="protein sequence ID" value="AKE62120.1"/>
    <property type="molecule type" value="Genomic_DNA"/>
</dbReference>
<dbReference type="InterPro" id="IPR011604">
    <property type="entry name" value="PDDEXK-like_dom_sf"/>
</dbReference>
<dbReference type="SUPFAM" id="SSF52980">
    <property type="entry name" value="Restriction endonuclease-like"/>
    <property type="match status" value="1"/>
</dbReference>
<dbReference type="PATRIC" id="fig|1261127.3.peg.5495"/>
<dbReference type="Gene3D" id="3.90.320.10">
    <property type="match status" value="1"/>
</dbReference>